<sequence>MLQAARRELPAASARVQELAEKADAAAAAAAAAAGDADADVGIDADELDAIMKTLLPMEQQLLQARLELQRVQQAFAAAAAEAAAVRVEGGKVGLARSVLQYMRSRAWIKDDYTSAASAASSSAAAAAAAAGDEDSIVHPLVIQRRKQAVLRADALLHNLLQKKLRLKETLVRLTRERAAAAADEALAEPSCSLVSPKKLTHKDTIINL</sequence>
<dbReference type="EMBL" id="HG732336">
    <property type="protein sequence ID" value="CDJ35720.1"/>
    <property type="molecule type" value="Genomic_DNA"/>
</dbReference>
<reference evidence="1" key="2">
    <citation type="submission" date="2013-10" db="EMBL/GenBank/DDBJ databases">
        <authorList>
            <person name="Aslett M."/>
        </authorList>
    </citation>
    <scope>NUCLEOTIDE SEQUENCE [LARGE SCALE GENOMIC DNA]</scope>
    <source>
        <strain evidence="1">Houghton</strain>
    </source>
</reference>
<dbReference type="GeneID" id="60404907"/>
<evidence type="ECO:0000313" key="1">
    <source>
        <dbReference type="EMBL" id="CDJ35720.1"/>
    </source>
</evidence>
<gene>
    <name evidence="1" type="ORF">EMH_0100250</name>
</gene>
<protein>
    <submittedName>
        <fullName evidence="1">Uncharacterized protein</fullName>
    </submittedName>
</protein>
<organism evidence="1 2">
    <name type="scientific">Eimeria mitis</name>
    <dbReference type="NCBI Taxonomy" id="44415"/>
    <lineage>
        <taxon>Eukaryota</taxon>
        <taxon>Sar</taxon>
        <taxon>Alveolata</taxon>
        <taxon>Apicomplexa</taxon>
        <taxon>Conoidasida</taxon>
        <taxon>Coccidia</taxon>
        <taxon>Eucoccidiorida</taxon>
        <taxon>Eimeriorina</taxon>
        <taxon>Eimeriidae</taxon>
        <taxon>Eimeria</taxon>
    </lineage>
</organism>
<name>U6KCG3_9EIME</name>
<keyword evidence="2" id="KW-1185">Reference proteome</keyword>
<proteinExistence type="predicted"/>
<evidence type="ECO:0000313" key="2">
    <source>
        <dbReference type="Proteomes" id="UP000030744"/>
    </source>
</evidence>
<dbReference type="RefSeq" id="XP_037878009.1">
    <property type="nucleotide sequence ID" value="XM_038022155.1"/>
</dbReference>
<dbReference type="AlphaFoldDB" id="U6KCG3"/>
<dbReference type="PRINTS" id="PR00833">
    <property type="entry name" value="POAALLERGEN"/>
</dbReference>
<reference evidence="1" key="1">
    <citation type="submission" date="2013-10" db="EMBL/GenBank/DDBJ databases">
        <title>Genomic analysis of the causative agents of coccidiosis in chickens.</title>
        <authorList>
            <person name="Reid A.J."/>
            <person name="Blake D."/>
            <person name="Billington K."/>
            <person name="Browne H."/>
            <person name="Dunn M."/>
            <person name="Hung S."/>
            <person name="Kawahara F."/>
            <person name="Miranda-Saavedra D."/>
            <person name="Mourier T."/>
            <person name="Nagra H."/>
            <person name="Otto T.D."/>
            <person name="Rawlings N."/>
            <person name="Sanchez A."/>
            <person name="Sanders M."/>
            <person name="Subramaniam C."/>
            <person name="Tay Y."/>
            <person name="Dear P."/>
            <person name="Doerig C."/>
            <person name="Gruber A."/>
            <person name="Parkinson J."/>
            <person name="Shirley M."/>
            <person name="Wan K.L."/>
            <person name="Berriman M."/>
            <person name="Tomley F."/>
            <person name="Pain A."/>
        </authorList>
    </citation>
    <scope>NUCLEOTIDE SEQUENCE [LARGE SCALE GENOMIC DNA]</scope>
    <source>
        <strain evidence="1">Houghton</strain>
    </source>
</reference>
<accession>U6KCG3</accession>
<dbReference type="Proteomes" id="UP000030744">
    <property type="component" value="Unassembled WGS sequence"/>
</dbReference>
<dbReference type="VEuPathDB" id="ToxoDB:EMH_0100250"/>